<feature type="region of interest" description="Disordered" evidence="1">
    <location>
        <begin position="46"/>
        <end position="71"/>
    </location>
</feature>
<dbReference type="STRING" id="869754.A0A1A0HFJ0"/>
<feature type="domain" description="LDB19 N-terminal" evidence="2">
    <location>
        <begin position="184"/>
        <end position="336"/>
    </location>
</feature>
<dbReference type="GO" id="GO:0070086">
    <property type="term" value="P:ubiquitin-dependent endocytosis"/>
    <property type="evidence" value="ECO:0007669"/>
    <property type="project" value="EnsemblFungi"/>
</dbReference>
<feature type="region of interest" description="Disordered" evidence="1">
    <location>
        <begin position="1"/>
        <end position="28"/>
    </location>
</feature>
<name>A0A1A0HFJ0_9ASCO</name>
<feature type="region of interest" description="Disordered" evidence="1">
    <location>
        <begin position="353"/>
        <end position="373"/>
    </location>
</feature>
<dbReference type="RefSeq" id="XP_018713247.1">
    <property type="nucleotide sequence ID" value="XM_018859320.1"/>
</dbReference>
<evidence type="ECO:0000259" key="2">
    <source>
        <dbReference type="Pfam" id="PF13002"/>
    </source>
</evidence>
<evidence type="ECO:0000313" key="4">
    <source>
        <dbReference type="Proteomes" id="UP000092555"/>
    </source>
</evidence>
<evidence type="ECO:0000256" key="1">
    <source>
        <dbReference type="SAM" id="MobiDB-lite"/>
    </source>
</evidence>
<dbReference type="GO" id="GO:0031625">
    <property type="term" value="F:ubiquitin protein ligase binding"/>
    <property type="evidence" value="ECO:0007669"/>
    <property type="project" value="EnsemblFungi"/>
</dbReference>
<sequence length="730" mass="78846">MIPLSQIKPRNGFHSNVPHRDLAPKTGIPDPSARWFRYIGVLHHHTDKNSKRPPRSTLSPSSAGSSNPNSGSSLISLNINLESPPVVLYGHAHESTGSLISGVLTLNVHPQFFGAAHTDTLSPQTSYADLYPQNSARSGSSEAYSADGQCLSPVASSDTRVDVDSVVLLLVQTMHYTKPFIVLKNTLAQWDVLLQNSSFPTGSHAYPFSHLIPGLLAASSKLGSAHSYTYIKYDLVAIAKCAGRETRVTLPVNILRSIVRGPDRNSLRVFPPTEVTANAVLPGVMYPKSTFPIELRMGHVVNSRQDRRWRLRKLLWKLEEHTQIAAHSCPQHTHKLKLIEETQRKAQLANALRTGTSPKNGASPSMAGNGPSKSNGMHHLTIQTLMFVSHPPANTQGAIRAAAIDASNMNDVPVGNHDIVEPEEEVPTNRVFDEVVHFEEDFGNTAASQGDETSDTGDATPASPAELEAISNVNSRTDSPAQLSGEERSSEALFHDELRVVAHGDIKSGWKSDFLGEGTIELVAEISALECSSGIKLHSMKALSEDTPPNELLEGLRNDANISCDIDDPVLGVYVGHVLVLEVIIAEEIVLHSKHSQVPKEGLTPVESSSSVVSASNVMGVPTGAARVLRMQFKVVMTERSGLGIAWDDEVPPMYEDVRALSPPTYETLAVGTPNSLHGLLPALSGQRTTPSVIYGLGDTPVVGSFVPNRTVHSIDAMTDLDDSVQEFRL</sequence>
<keyword evidence="4" id="KW-1185">Reference proteome</keyword>
<dbReference type="Proteomes" id="UP000092555">
    <property type="component" value="Unassembled WGS sequence"/>
</dbReference>
<dbReference type="EMBL" id="LXTC01000001">
    <property type="protein sequence ID" value="OBA22766.1"/>
    <property type="molecule type" value="Genomic_DNA"/>
</dbReference>
<evidence type="ECO:0000313" key="3">
    <source>
        <dbReference type="EMBL" id="OBA22766.1"/>
    </source>
</evidence>
<reference evidence="3 4" key="1">
    <citation type="submission" date="2016-05" db="EMBL/GenBank/DDBJ databases">
        <title>Comparative genomics of biotechnologically important yeasts.</title>
        <authorList>
            <consortium name="DOE Joint Genome Institute"/>
            <person name="Riley R."/>
            <person name="Haridas S."/>
            <person name="Wolfe K.H."/>
            <person name="Lopes M.R."/>
            <person name="Hittinger C.T."/>
            <person name="Goker M."/>
            <person name="Salamov A."/>
            <person name="Wisecaver J."/>
            <person name="Long T.M."/>
            <person name="Aerts A.L."/>
            <person name="Barry K."/>
            <person name="Choi C."/>
            <person name="Clum A."/>
            <person name="Coughlan A.Y."/>
            <person name="Deshpande S."/>
            <person name="Douglass A.P."/>
            <person name="Hanson S.J."/>
            <person name="Klenk H.-P."/>
            <person name="LaButti K."/>
            <person name="Lapidus A."/>
            <person name="Lindquist E."/>
            <person name="Lipzen A."/>
            <person name="Meier-kolthoff J.P."/>
            <person name="Ohm R.A."/>
            <person name="Otillar R.P."/>
            <person name="Pangilinan J."/>
            <person name="Peng Y."/>
            <person name="Rokas A."/>
            <person name="Rosa C.A."/>
            <person name="Scheuner C."/>
            <person name="Sibirny A.A."/>
            <person name="Slot J.C."/>
            <person name="Stielow J.B."/>
            <person name="Sun H."/>
            <person name="Kurtzman C.P."/>
            <person name="Blackwell M."/>
            <person name="Grigoriev I.V."/>
            <person name="Jeffries T.W."/>
        </authorList>
    </citation>
    <scope>NUCLEOTIDE SEQUENCE [LARGE SCALE GENOMIC DNA]</scope>
    <source>
        <strain evidence="3 4">NRRL YB-4993</strain>
    </source>
</reference>
<proteinExistence type="predicted"/>
<dbReference type="GO" id="GO:0002092">
    <property type="term" value="P:positive regulation of receptor internalization"/>
    <property type="evidence" value="ECO:0007669"/>
    <property type="project" value="EnsemblFungi"/>
</dbReference>
<dbReference type="GO" id="GO:0000138">
    <property type="term" value="C:Golgi trans cisterna"/>
    <property type="evidence" value="ECO:0007669"/>
    <property type="project" value="EnsemblFungi"/>
</dbReference>
<dbReference type="OrthoDB" id="3832628at2759"/>
<feature type="region of interest" description="Disordered" evidence="1">
    <location>
        <begin position="444"/>
        <end position="463"/>
    </location>
</feature>
<gene>
    <name evidence="3" type="ORF">METBIDRAFT_9128</name>
</gene>
<feature type="compositionally biased region" description="Polar residues" evidence="1">
    <location>
        <begin position="353"/>
        <end position="363"/>
    </location>
</feature>
<dbReference type="GeneID" id="30032295"/>
<dbReference type="InterPro" id="IPR024391">
    <property type="entry name" value="LDB19_N"/>
</dbReference>
<feature type="compositionally biased region" description="Low complexity" evidence="1">
    <location>
        <begin position="55"/>
        <end position="71"/>
    </location>
</feature>
<dbReference type="GO" id="GO:0005886">
    <property type="term" value="C:plasma membrane"/>
    <property type="evidence" value="ECO:0007669"/>
    <property type="project" value="EnsemblFungi"/>
</dbReference>
<dbReference type="AlphaFoldDB" id="A0A1A0HFJ0"/>
<protein>
    <recommendedName>
        <fullName evidence="2">LDB19 N-terminal domain-containing protein</fullName>
    </recommendedName>
</protein>
<dbReference type="GO" id="GO:0071230">
    <property type="term" value="P:cellular response to amino acid stimulus"/>
    <property type="evidence" value="ECO:0007669"/>
    <property type="project" value="EnsemblFungi"/>
</dbReference>
<comment type="caution">
    <text evidence="3">The sequence shown here is derived from an EMBL/GenBank/DDBJ whole genome shotgun (WGS) entry which is preliminary data.</text>
</comment>
<dbReference type="GO" id="GO:0005829">
    <property type="term" value="C:cytosol"/>
    <property type="evidence" value="ECO:0007669"/>
    <property type="project" value="EnsemblFungi"/>
</dbReference>
<dbReference type="Pfam" id="PF13002">
    <property type="entry name" value="LDB19"/>
    <property type="match status" value="1"/>
</dbReference>
<organism evidence="3 4">
    <name type="scientific">Metschnikowia bicuspidata var. bicuspidata NRRL YB-4993</name>
    <dbReference type="NCBI Taxonomy" id="869754"/>
    <lineage>
        <taxon>Eukaryota</taxon>
        <taxon>Fungi</taxon>
        <taxon>Dikarya</taxon>
        <taxon>Ascomycota</taxon>
        <taxon>Saccharomycotina</taxon>
        <taxon>Pichiomycetes</taxon>
        <taxon>Metschnikowiaceae</taxon>
        <taxon>Metschnikowia</taxon>
    </lineage>
</organism>
<accession>A0A1A0HFJ0</accession>
<dbReference type="GO" id="GO:0033554">
    <property type="term" value="P:cellular response to stress"/>
    <property type="evidence" value="ECO:0007669"/>
    <property type="project" value="EnsemblFungi"/>
</dbReference>